<dbReference type="SUPFAM" id="SSF51645">
    <property type="entry name" value="Malate synthase G"/>
    <property type="match status" value="1"/>
</dbReference>
<dbReference type="GO" id="GO:0006099">
    <property type="term" value="P:tricarboxylic acid cycle"/>
    <property type="evidence" value="ECO:0007669"/>
    <property type="project" value="UniProtKB-KW"/>
</dbReference>
<feature type="active site" description="Proton acceptor" evidence="7">
    <location>
        <position position="166"/>
    </location>
</feature>
<feature type="domain" description="Malate synthase N-terminal" evidence="9">
    <location>
        <begin position="12"/>
        <end position="70"/>
    </location>
</feature>
<feature type="domain" description="Malate synthase TIM barrel" evidence="8">
    <location>
        <begin position="267"/>
        <end position="372"/>
    </location>
</feature>
<proteinExistence type="evidence at transcript level"/>
<dbReference type="AlphaFoldDB" id="A0A6A7G8B9"/>
<dbReference type="InterPro" id="IPR011076">
    <property type="entry name" value="Malate_synth_sf"/>
</dbReference>
<dbReference type="GO" id="GO:0004474">
    <property type="term" value="F:malate synthase activity"/>
    <property type="evidence" value="ECO:0007669"/>
    <property type="project" value="UniProtKB-EC"/>
</dbReference>
<evidence type="ECO:0000256" key="4">
    <source>
        <dbReference type="ARBA" id="ARBA00022532"/>
    </source>
</evidence>
<evidence type="ECO:0000256" key="2">
    <source>
        <dbReference type="ARBA" id="ARBA00012636"/>
    </source>
</evidence>
<keyword evidence="5" id="KW-0808">Transferase</keyword>
<dbReference type="Pfam" id="PF20656">
    <property type="entry name" value="MS_N"/>
    <property type="match status" value="1"/>
</dbReference>
<dbReference type="PANTHER" id="PTHR42902">
    <property type="entry name" value="MALATE SYNTHASE"/>
    <property type="match status" value="1"/>
</dbReference>
<dbReference type="InterPro" id="IPR001465">
    <property type="entry name" value="Malate_synthase_TIM"/>
</dbReference>
<evidence type="ECO:0000259" key="9">
    <source>
        <dbReference type="Pfam" id="PF20656"/>
    </source>
</evidence>
<dbReference type="PIRSF" id="PIRSF001363">
    <property type="entry name" value="Malate_synth"/>
    <property type="match status" value="1"/>
</dbReference>
<dbReference type="InterPro" id="IPR048356">
    <property type="entry name" value="MS_N"/>
</dbReference>
<feature type="domain" description="Malate synthase C-terminal" evidence="10">
    <location>
        <begin position="380"/>
        <end position="496"/>
    </location>
</feature>
<dbReference type="InterPro" id="IPR046363">
    <property type="entry name" value="MS_N_TIM-barrel_dom"/>
</dbReference>
<dbReference type="InterPro" id="IPR048355">
    <property type="entry name" value="MS_C"/>
</dbReference>
<keyword evidence="3" id="KW-0329">Glyoxylate bypass</keyword>
<comment type="catalytic activity">
    <reaction evidence="6">
        <text>glyoxylate + acetyl-CoA + H2O = (S)-malate + CoA + H(+)</text>
        <dbReference type="Rhea" id="RHEA:18181"/>
        <dbReference type="ChEBI" id="CHEBI:15377"/>
        <dbReference type="ChEBI" id="CHEBI:15378"/>
        <dbReference type="ChEBI" id="CHEBI:15589"/>
        <dbReference type="ChEBI" id="CHEBI:36655"/>
        <dbReference type="ChEBI" id="CHEBI:57287"/>
        <dbReference type="ChEBI" id="CHEBI:57288"/>
        <dbReference type="EC" id="2.3.3.9"/>
    </reaction>
</comment>
<dbReference type="CDD" id="cd00727">
    <property type="entry name" value="malate_synt_A"/>
    <property type="match status" value="1"/>
</dbReference>
<evidence type="ECO:0000259" key="10">
    <source>
        <dbReference type="Pfam" id="PF20659"/>
    </source>
</evidence>
<dbReference type="InterPro" id="IPR044856">
    <property type="entry name" value="Malate_synth_C_sf"/>
</dbReference>
<comment type="similarity">
    <text evidence="1">Belongs to the malate synthase family.</text>
</comment>
<dbReference type="Pfam" id="PF01274">
    <property type="entry name" value="MS_TIM-barrel"/>
    <property type="match status" value="2"/>
</dbReference>
<dbReference type="PANTHER" id="PTHR42902:SF1">
    <property type="entry name" value="MALATE SYNTHASE 1-RELATED"/>
    <property type="match status" value="1"/>
</dbReference>
<keyword evidence="4" id="KW-0816">Tricarboxylic acid cycle</keyword>
<evidence type="ECO:0000259" key="8">
    <source>
        <dbReference type="Pfam" id="PF01274"/>
    </source>
</evidence>
<dbReference type="Pfam" id="PF20659">
    <property type="entry name" value="MS_C"/>
    <property type="match status" value="1"/>
</dbReference>
<evidence type="ECO:0000313" key="11">
    <source>
        <dbReference type="EMBL" id="LAC25935.1"/>
    </source>
</evidence>
<accession>A0A6A7G8B9</accession>
<dbReference type="Gene3D" id="3.20.20.360">
    <property type="entry name" value="Malate synthase, domain 3"/>
    <property type="match status" value="2"/>
</dbReference>
<dbReference type="GO" id="GO:0006097">
    <property type="term" value="P:glyoxylate cycle"/>
    <property type="evidence" value="ECO:0007669"/>
    <property type="project" value="UniProtKB-KW"/>
</dbReference>
<dbReference type="EMBL" id="IACT01006813">
    <property type="protein sequence ID" value="LAC25935.1"/>
    <property type="molecule type" value="mRNA"/>
</dbReference>
<evidence type="ECO:0000256" key="6">
    <source>
        <dbReference type="ARBA" id="ARBA00047918"/>
    </source>
</evidence>
<evidence type="ECO:0000256" key="7">
    <source>
        <dbReference type="PIRSR" id="PIRSR001363-1"/>
    </source>
</evidence>
<dbReference type="EC" id="2.3.3.9" evidence="2"/>
<evidence type="ECO:0000256" key="1">
    <source>
        <dbReference type="ARBA" id="ARBA00006394"/>
    </source>
</evidence>
<protein>
    <recommendedName>
        <fullName evidence="2">malate synthase</fullName>
        <ecNumber evidence="2">2.3.3.9</ecNumber>
    </recommendedName>
</protein>
<reference evidence="11" key="1">
    <citation type="submission" date="2017-11" db="EMBL/GenBank/DDBJ databases">
        <title>The sensing device of the deep-sea amphipod.</title>
        <authorList>
            <person name="Kobayashi H."/>
            <person name="Nagahama T."/>
            <person name="Arai W."/>
            <person name="Sasagawa Y."/>
            <person name="Umeda M."/>
            <person name="Hayashi T."/>
            <person name="Nikaido I."/>
            <person name="Watanabe H."/>
            <person name="Oguri K."/>
            <person name="Kitazato H."/>
            <person name="Fujioka K."/>
            <person name="Kido Y."/>
            <person name="Takami H."/>
        </authorList>
    </citation>
    <scope>NUCLEOTIDE SEQUENCE</scope>
    <source>
        <tissue evidence="11">Whole body</tissue>
    </source>
</reference>
<evidence type="ECO:0000256" key="5">
    <source>
        <dbReference type="ARBA" id="ARBA00022679"/>
    </source>
</evidence>
<feature type="domain" description="Malate synthase TIM barrel" evidence="8">
    <location>
        <begin position="162"/>
        <end position="266"/>
    </location>
</feature>
<dbReference type="GO" id="GO:0005782">
    <property type="term" value="C:peroxisomal matrix"/>
    <property type="evidence" value="ECO:0007669"/>
    <property type="project" value="TreeGrafter"/>
</dbReference>
<dbReference type="InterPro" id="IPR006252">
    <property type="entry name" value="Malate_synthA"/>
</dbReference>
<sequence length="507" mass="56689">MTFQHASPRIRILGKFTPAFGSVLTSEQQKFLVALQSHFGKRWKSLLEDRIATQKRIEGGSRPDFLASTKGIRDSNYVVGPIPKDILDRRVEITGPPTRKMVINALNSGAKVFMADFEDSHTPTWDNCMNGHINMIDANKGTISFDDPNNKKHYELKPNPAVLFIRPRGWHLEESHILIDGQPMSGSLADFGIYFFHNAPIRIANGSAPYFYLAKLESHKEARLWNDVFLFSQDYLGIPRGTIRATVLIETILAAFEMDEILYELRVGMNKPFLASYVKLLVETCHKRGIHAMGGMAAQIPIRNDPEANAIAFEKVRVDKLTEVKAGCDGTWVAHPGLIKTAVDIFDEFMPNQNQISAKRPKSNVTADDLLRLGVEGCSITRSGLEGNLRVCTIYTESWVRGVGCVPINNLMEDAATAEIARTQVWQWVHHACKLKDGTVVTKKLVTDILDNQLEGIRTELLNSIGAETRVDLATTLVKDSILNPDFVEFMPLIAYPYVVDPVKSKL</sequence>
<dbReference type="Gene3D" id="1.20.1220.12">
    <property type="entry name" value="Malate synthase, domain III"/>
    <property type="match status" value="1"/>
</dbReference>
<evidence type="ECO:0000256" key="3">
    <source>
        <dbReference type="ARBA" id="ARBA00022435"/>
    </source>
</evidence>
<organism evidence="11">
    <name type="scientific">Hirondellea gigas</name>
    <dbReference type="NCBI Taxonomy" id="1518452"/>
    <lineage>
        <taxon>Eukaryota</taxon>
        <taxon>Metazoa</taxon>
        <taxon>Ecdysozoa</taxon>
        <taxon>Arthropoda</taxon>
        <taxon>Crustacea</taxon>
        <taxon>Multicrustacea</taxon>
        <taxon>Malacostraca</taxon>
        <taxon>Eumalacostraca</taxon>
        <taxon>Peracarida</taxon>
        <taxon>Amphipoda</taxon>
        <taxon>Amphilochidea</taxon>
        <taxon>Lysianassida</taxon>
        <taxon>Lysianassidira</taxon>
        <taxon>Lysianassoidea</taxon>
        <taxon>Lysianassidae</taxon>
        <taxon>Hirondellea</taxon>
    </lineage>
</organism>
<feature type="active site" description="Proton donor" evidence="7">
    <location>
        <position position="414"/>
    </location>
</feature>
<dbReference type="FunFam" id="1.20.1220.12:FF:000001">
    <property type="entry name" value="Malate synthase"/>
    <property type="match status" value="1"/>
</dbReference>
<name>A0A6A7G8B9_9CRUS</name>